<evidence type="ECO:0000256" key="1">
    <source>
        <dbReference type="SAM" id="MobiDB-lite"/>
    </source>
</evidence>
<dbReference type="AlphaFoldDB" id="A0A8T3C7K1"/>
<organism evidence="2 3">
    <name type="scientific">Dendrobium nobile</name>
    <name type="common">Orchid</name>
    <dbReference type="NCBI Taxonomy" id="94219"/>
    <lineage>
        <taxon>Eukaryota</taxon>
        <taxon>Viridiplantae</taxon>
        <taxon>Streptophyta</taxon>
        <taxon>Embryophyta</taxon>
        <taxon>Tracheophyta</taxon>
        <taxon>Spermatophyta</taxon>
        <taxon>Magnoliopsida</taxon>
        <taxon>Liliopsida</taxon>
        <taxon>Asparagales</taxon>
        <taxon>Orchidaceae</taxon>
        <taxon>Epidendroideae</taxon>
        <taxon>Malaxideae</taxon>
        <taxon>Dendrobiinae</taxon>
        <taxon>Dendrobium</taxon>
    </lineage>
</organism>
<name>A0A8T3C7K1_DENNO</name>
<proteinExistence type="predicted"/>
<dbReference type="SMR" id="A0A8T3C7K1"/>
<dbReference type="SUPFAM" id="SSF52833">
    <property type="entry name" value="Thioredoxin-like"/>
    <property type="match status" value="1"/>
</dbReference>
<dbReference type="Proteomes" id="UP000829196">
    <property type="component" value="Unassembled WGS sequence"/>
</dbReference>
<dbReference type="PANTHER" id="PTHR36057:SF1">
    <property type="entry name" value="LIPOPROTEIN LIPID ATTACHMENT SITE-LIKE PROTEIN, PUTATIVE (DUF1223)-RELATED"/>
    <property type="match status" value="1"/>
</dbReference>
<accession>A0A8T3C7K1</accession>
<dbReference type="PANTHER" id="PTHR36057">
    <property type="match status" value="1"/>
</dbReference>
<feature type="region of interest" description="Disordered" evidence="1">
    <location>
        <begin position="1"/>
        <end position="23"/>
    </location>
</feature>
<sequence>MPSRFPAGNPFLSPRSSPLHPPPTYSIDIHPCFFSLPAKQNRNTARNRNQGGRREREGNGRGFNRLLVGEWRRGSSPASAGARKTTADSATEEQRRAGPVVVELFSSQGCGTSTEAEDIATRLGLGEIVDVPVLVLAFHVDYWDYRGWKDPFGSSAWTVRQKAYVESMRLDTLYTPQIVVQGRDQCLGNEEGSIAAAVCAAPRFPSPTMQATFSKPSPMTLQVALSGPLRSKVDSAGANVMVALYQSGVVININKGENKGRLLANDYIVRRLEKLATVKDISMKKSVSGTITFTLWEGFNPVKCGLVIFIQNSSLHISGAQQLAIPDNL</sequence>
<gene>
    <name evidence="2" type="ORF">KFK09_002879</name>
</gene>
<dbReference type="EMBL" id="JAGYWB010000003">
    <property type="protein sequence ID" value="KAI0527280.1"/>
    <property type="molecule type" value="Genomic_DNA"/>
</dbReference>
<comment type="caution">
    <text evidence="2">The sequence shown here is derived from an EMBL/GenBank/DDBJ whole genome shotgun (WGS) entry which is preliminary data.</text>
</comment>
<dbReference type="InterPro" id="IPR010634">
    <property type="entry name" value="DUF1223"/>
</dbReference>
<dbReference type="Pfam" id="PF06764">
    <property type="entry name" value="DUF1223"/>
    <property type="match status" value="1"/>
</dbReference>
<dbReference type="InterPro" id="IPR036249">
    <property type="entry name" value="Thioredoxin-like_sf"/>
</dbReference>
<protein>
    <submittedName>
        <fullName evidence="2">Uncharacterized protein</fullName>
    </submittedName>
</protein>
<feature type="region of interest" description="Disordered" evidence="1">
    <location>
        <begin position="38"/>
        <end position="95"/>
    </location>
</feature>
<evidence type="ECO:0000313" key="3">
    <source>
        <dbReference type="Proteomes" id="UP000829196"/>
    </source>
</evidence>
<dbReference type="OrthoDB" id="938668at2759"/>
<reference evidence="2" key="1">
    <citation type="journal article" date="2022" name="Front. Genet.">
        <title>Chromosome-Scale Assembly of the Dendrobium nobile Genome Provides Insights Into the Molecular Mechanism of the Biosynthesis of the Medicinal Active Ingredient of Dendrobium.</title>
        <authorList>
            <person name="Xu Q."/>
            <person name="Niu S.-C."/>
            <person name="Li K.-L."/>
            <person name="Zheng P.-J."/>
            <person name="Zhang X.-J."/>
            <person name="Jia Y."/>
            <person name="Liu Y."/>
            <person name="Niu Y.-X."/>
            <person name="Yu L.-H."/>
            <person name="Chen D.-F."/>
            <person name="Zhang G.-Q."/>
        </authorList>
    </citation>
    <scope>NUCLEOTIDE SEQUENCE</scope>
    <source>
        <tissue evidence="2">Leaf</tissue>
    </source>
</reference>
<keyword evidence="3" id="KW-1185">Reference proteome</keyword>
<evidence type="ECO:0000313" key="2">
    <source>
        <dbReference type="EMBL" id="KAI0527280.1"/>
    </source>
</evidence>